<comment type="caution">
    <text evidence="1">The sequence shown here is derived from an EMBL/GenBank/DDBJ whole genome shotgun (WGS) entry which is preliminary data.</text>
</comment>
<proteinExistence type="predicted"/>
<dbReference type="InterPro" id="IPR021314">
    <property type="entry name" value="DUF2911"/>
</dbReference>
<organism evidence="1 2">
    <name type="scientific">Candidatus Acidiferrum panamense</name>
    <dbReference type="NCBI Taxonomy" id="2741543"/>
    <lineage>
        <taxon>Bacteria</taxon>
        <taxon>Pseudomonadati</taxon>
        <taxon>Acidobacteriota</taxon>
        <taxon>Terriglobia</taxon>
        <taxon>Candidatus Acidiferrales</taxon>
        <taxon>Candidatus Acidiferrum</taxon>
    </lineage>
</organism>
<dbReference type="Pfam" id="PF11138">
    <property type="entry name" value="DUF2911"/>
    <property type="match status" value="1"/>
</dbReference>
<reference evidence="1" key="1">
    <citation type="submission" date="2020-06" db="EMBL/GenBank/DDBJ databases">
        <title>Legume-microbial interactions unlock mineral nutrients during tropical forest succession.</title>
        <authorList>
            <person name="Epihov D.Z."/>
        </authorList>
    </citation>
    <scope>NUCLEOTIDE SEQUENCE [LARGE SCALE GENOMIC DNA]</scope>
    <source>
        <strain evidence="1">Pan2503</strain>
    </source>
</reference>
<dbReference type="AlphaFoldDB" id="A0A7V8NLQ7"/>
<gene>
    <name evidence="1" type="ORF">HRJ53_01330</name>
</gene>
<protein>
    <submittedName>
        <fullName evidence="1">DUF2911 domain-containing protein</fullName>
    </submittedName>
</protein>
<sequence>MRRYRNALWLGVIATGFAIAAAGQGRLLSPPMTTSVNIAGKKLQVDYGAPSMRGRKVMGGLVPYGEVWCAGANDATTLTTDADLDIAGLKVPKGSYTLWAIPTRTEWTLIVNKQTGQWHTEYDPHRDLGRVKINVKTLPAPVEQLRINLAAASGNSATLSLIWETTEAWAPITVLR</sequence>
<accession>A0A7V8NLQ7</accession>
<evidence type="ECO:0000313" key="2">
    <source>
        <dbReference type="Proteomes" id="UP000567293"/>
    </source>
</evidence>
<name>A0A7V8NLQ7_9BACT</name>
<keyword evidence="2" id="KW-1185">Reference proteome</keyword>
<dbReference type="EMBL" id="JACDQQ010000135">
    <property type="protein sequence ID" value="MBA0083616.1"/>
    <property type="molecule type" value="Genomic_DNA"/>
</dbReference>
<evidence type="ECO:0000313" key="1">
    <source>
        <dbReference type="EMBL" id="MBA0083616.1"/>
    </source>
</evidence>
<dbReference type="Proteomes" id="UP000567293">
    <property type="component" value="Unassembled WGS sequence"/>
</dbReference>